<evidence type="ECO:0000259" key="5">
    <source>
        <dbReference type="SMART" id="SM00906"/>
    </source>
</evidence>
<dbReference type="CDD" id="cd12148">
    <property type="entry name" value="fungal_TF_MHR"/>
    <property type="match status" value="1"/>
</dbReference>
<reference evidence="6" key="1">
    <citation type="submission" date="2021-03" db="EMBL/GenBank/DDBJ databases">
        <title>Revisited historic fungal species revealed as producer of novel bioactive compounds through whole genome sequencing and comparative genomics.</title>
        <authorList>
            <person name="Vignolle G.A."/>
            <person name="Hochenegger N."/>
            <person name="Mach R.L."/>
            <person name="Mach-Aigner A.R."/>
            <person name="Javad Rahimi M."/>
            <person name="Salim K.A."/>
            <person name="Chan C.M."/>
            <person name="Lim L.B.L."/>
            <person name="Cai F."/>
            <person name="Druzhinina I.S."/>
            <person name="U'Ren J.M."/>
            <person name="Derntl C."/>
        </authorList>
    </citation>
    <scope>NUCLEOTIDE SEQUENCE</scope>
    <source>
        <strain evidence="6">TUCIM 5799</strain>
    </source>
</reference>
<dbReference type="EMBL" id="JAFIMR010000012">
    <property type="protein sequence ID" value="KAI1871708.1"/>
    <property type="molecule type" value="Genomic_DNA"/>
</dbReference>
<sequence length="772" mass="86201">MLFARDAVLASLARQPEASYLKVALFWGEDLASWGMRVQITPFSRDETVSSVFRVKPQIKGPVDGYEYIKWEPRLALSVKRGYGVPSPAEIRDTDGQWSTDAREESQIRGCCLRPMQTTQIEMHQGFGSRVGRLERDVADLRQQVARLAGLVSQDQRPSLLNVAAESGITPDRASMGSHEQVSIVSNGLKDRKEPQFLGTTRPAFGLSVAKATLSAIHDVSDAGSSDRASSPEAFPQDQIDPSPSTQDPLLRIPLPTVLRLLDVFQDEIESMYPIIDTSDLRARAPAMIRRFKEEVTMKFDGRPSQKDIHLVKVILATALVLENRGKSDFGSQLLSSFEDDALRITSPSDVDLQEAQIFAIMSIYHFQCDEELLAYRSIGIAGRMVLEMGLHRRRSLQENYTGPEQRSQAIHLFWCIYVLDRRWSFGTGLSFVLVDRDMDPYLPEPPLDYPYFRCLVAYGKLCSKVWEAIPQYGSPSDTMSPDTEASLETMINTWFSSIPEGFRCDDSGASSYLSSSYSQSQLLTMRTLLYLRGNYIRCLIHRHHVLSTASITKDVTDALLVVKVSQDSVRAIVNLHSSSDIYARQQVAYNFFLINAISIMLLAVCHAPSQFANTCRRDFFAAIDLVRGFSRLSLQGRRLWSSLRGLVSRLKTLGIMNDGSQPSTGHQSPSRATVATHPAVPQQVRSAQDIYHMGSWPVAGIGNTFDTAVPDMNRMGDDLIGVFDTFGRGYMDIANSNEHEDPLTSSLHNQSASYLPNGSADDFSQYFMDML</sequence>
<dbReference type="GO" id="GO:0006351">
    <property type="term" value="P:DNA-templated transcription"/>
    <property type="evidence" value="ECO:0007669"/>
    <property type="project" value="InterPro"/>
</dbReference>
<dbReference type="GO" id="GO:0000981">
    <property type="term" value="F:DNA-binding transcription factor activity, RNA polymerase II-specific"/>
    <property type="evidence" value="ECO:0007669"/>
    <property type="project" value="TreeGrafter"/>
</dbReference>
<dbReference type="InterPro" id="IPR007219">
    <property type="entry name" value="XnlR_reg_dom"/>
</dbReference>
<dbReference type="AlphaFoldDB" id="A0A9P9WNI9"/>
<name>A0A9P9WNI9_9PEZI</name>
<dbReference type="Pfam" id="PF04082">
    <property type="entry name" value="Fungal_trans"/>
    <property type="match status" value="1"/>
</dbReference>
<dbReference type="InterPro" id="IPR051127">
    <property type="entry name" value="Fungal_SecMet_Regulators"/>
</dbReference>
<dbReference type="PANTHER" id="PTHR47424">
    <property type="entry name" value="REGULATORY PROTEIN GAL4"/>
    <property type="match status" value="1"/>
</dbReference>
<evidence type="ECO:0000256" key="3">
    <source>
        <dbReference type="ARBA" id="ARBA00023242"/>
    </source>
</evidence>
<comment type="caution">
    <text evidence="6">The sequence shown here is derived from an EMBL/GenBank/DDBJ whole genome shotgun (WGS) entry which is preliminary data.</text>
</comment>
<dbReference type="PANTHER" id="PTHR47424:SF5">
    <property type="entry name" value="ZN(II)2CYS6 TRANSCRIPTION FACTOR (EUROFUNG)"/>
    <property type="match status" value="1"/>
</dbReference>
<evidence type="ECO:0000256" key="1">
    <source>
        <dbReference type="ARBA" id="ARBA00023015"/>
    </source>
</evidence>
<dbReference type="Proteomes" id="UP000829685">
    <property type="component" value="Unassembled WGS sequence"/>
</dbReference>
<accession>A0A9P9WNI9</accession>
<evidence type="ECO:0000313" key="6">
    <source>
        <dbReference type="EMBL" id="KAI1871708.1"/>
    </source>
</evidence>
<feature type="region of interest" description="Disordered" evidence="4">
    <location>
        <begin position="221"/>
        <end position="249"/>
    </location>
</feature>
<dbReference type="SMART" id="SM00906">
    <property type="entry name" value="Fungal_trans"/>
    <property type="match status" value="1"/>
</dbReference>
<dbReference type="GO" id="GO:0000435">
    <property type="term" value="P:positive regulation of transcription from RNA polymerase II promoter by galactose"/>
    <property type="evidence" value="ECO:0007669"/>
    <property type="project" value="TreeGrafter"/>
</dbReference>
<dbReference type="GO" id="GO:0000978">
    <property type="term" value="F:RNA polymerase II cis-regulatory region sequence-specific DNA binding"/>
    <property type="evidence" value="ECO:0007669"/>
    <property type="project" value="TreeGrafter"/>
</dbReference>
<feature type="domain" description="Xylanolytic transcriptional activator regulatory" evidence="5">
    <location>
        <begin position="375"/>
        <end position="450"/>
    </location>
</feature>
<keyword evidence="7" id="KW-1185">Reference proteome</keyword>
<keyword evidence="3" id="KW-0539">Nucleus</keyword>
<keyword evidence="2" id="KW-0804">Transcription</keyword>
<dbReference type="GO" id="GO:0008270">
    <property type="term" value="F:zinc ion binding"/>
    <property type="evidence" value="ECO:0007669"/>
    <property type="project" value="InterPro"/>
</dbReference>
<evidence type="ECO:0000313" key="7">
    <source>
        <dbReference type="Proteomes" id="UP000829685"/>
    </source>
</evidence>
<protein>
    <recommendedName>
        <fullName evidence="5">Xylanolytic transcriptional activator regulatory domain-containing protein</fullName>
    </recommendedName>
</protein>
<proteinExistence type="predicted"/>
<gene>
    <name evidence="6" type="ORF">JX265_005694</name>
</gene>
<keyword evidence="1" id="KW-0805">Transcription regulation</keyword>
<feature type="compositionally biased region" description="Polar residues" evidence="4">
    <location>
        <begin position="659"/>
        <end position="674"/>
    </location>
</feature>
<feature type="region of interest" description="Disordered" evidence="4">
    <location>
        <begin position="658"/>
        <end position="678"/>
    </location>
</feature>
<evidence type="ECO:0000256" key="4">
    <source>
        <dbReference type="SAM" id="MobiDB-lite"/>
    </source>
</evidence>
<dbReference type="GO" id="GO:0005634">
    <property type="term" value="C:nucleus"/>
    <property type="evidence" value="ECO:0007669"/>
    <property type="project" value="TreeGrafter"/>
</dbReference>
<organism evidence="6 7">
    <name type="scientific">Neoarthrinium moseri</name>
    <dbReference type="NCBI Taxonomy" id="1658444"/>
    <lineage>
        <taxon>Eukaryota</taxon>
        <taxon>Fungi</taxon>
        <taxon>Dikarya</taxon>
        <taxon>Ascomycota</taxon>
        <taxon>Pezizomycotina</taxon>
        <taxon>Sordariomycetes</taxon>
        <taxon>Xylariomycetidae</taxon>
        <taxon>Amphisphaeriales</taxon>
        <taxon>Apiosporaceae</taxon>
        <taxon>Neoarthrinium</taxon>
    </lineage>
</organism>
<evidence type="ECO:0000256" key="2">
    <source>
        <dbReference type="ARBA" id="ARBA00023163"/>
    </source>
</evidence>